<feature type="chain" id="PRO_5046127664" evidence="1">
    <location>
        <begin position="25"/>
        <end position="344"/>
    </location>
</feature>
<sequence length="344" mass="37136">MSLSHAVTRTVLWLALCAAAPVFAQTAPAPAASVTNLESVVVSGVQPGPGLWKVSKGDHVMWVLGTLSPLPDHMQWKTDEVEQTIAASQEVLSAPSISIKPKAGFFGRMFLLPSLIGARKNPDGVTLQQALPAEEYARWETLKQKYIGSDRGIESWRPLFAAVELYEKAVKRSGMNASGGVKDAVRELAKKHGVKVTSARYEMLIEEPRAAVKTFKSSTMEDKECFSQTLNTVEHGLGQVAARANAWAVGDIEALRSLPMGDQREACIQAITGAGFAEKLGFKDVPQKVEAIWMKAVDRAMASNAQTFALLPMEEVLSGKGYLAKLKAKGYVVQSPEEQDAAAP</sequence>
<protein>
    <submittedName>
        <fullName evidence="2">TraB/GumN family protein</fullName>
    </submittedName>
</protein>
<dbReference type="Proteomes" id="UP001620408">
    <property type="component" value="Unassembled WGS sequence"/>
</dbReference>
<keyword evidence="3" id="KW-1185">Reference proteome</keyword>
<keyword evidence="1" id="KW-0732">Signal</keyword>
<reference evidence="2 3" key="1">
    <citation type="submission" date="2020-10" db="EMBL/GenBank/DDBJ databases">
        <title>Phylogeny of dyella-like bacteria.</title>
        <authorList>
            <person name="Fu J."/>
        </authorList>
    </citation>
    <scope>NUCLEOTIDE SEQUENCE [LARGE SCALE GENOMIC DNA]</scope>
    <source>
        <strain evidence="2 3">BB4</strain>
    </source>
</reference>
<dbReference type="EMBL" id="JADIKD010000006">
    <property type="protein sequence ID" value="MFK2916344.1"/>
    <property type="molecule type" value="Genomic_DNA"/>
</dbReference>
<comment type="caution">
    <text evidence="2">The sequence shown here is derived from an EMBL/GenBank/DDBJ whole genome shotgun (WGS) entry which is preliminary data.</text>
</comment>
<evidence type="ECO:0000313" key="3">
    <source>
        <dbReference type="Proteomes" id="UP001620408"/>
    </source>
</evidence>
<gene>
    <name evidence="2" type="ORF">ISS97_03630</name>
</gene>
<name>A0ABW8K0B4_9GAMM</name>
<dbReference type="Pfam" id="PF01963">
    <property type="entry name" value="TraB_PrgY_gumN"/>
    <property type="match status" value="1"/>
</dbReference>
<proteinExistence type="predicted"/>
<organism evidence="2 3">
    <name type="scientific">Dyella koreensis</name>
    <dbReference type="NCBI Taxonomy" id="311235"/>
    <lineage>
        <taxon>Bacteria</taxon>
        <taxon>Pseudomonadati</taxon>
        <taxon>Pseudomonadota</taxon>
        <taxon>Gammaproteobacteria</taxon>
        <taxon>Lysobacterales</taxon>
        <taxon>Rhodanobacteraceae</taxon>
        <taxon>Dyella</taxon>
    </lineage>
</organism>
<dbReference type="CDD" id="cd14788">
    <property type="entry name" value="GumN"/>
    <property type="match status" value="1"/>
</dbReference>
<evidence type="ECO:0000313" key="2">
    <source>
        <dbReference type="EMBL" id="MFK2916344.1"/>
    </source>
</evidence>
<dbReference type="RefSeq" id="WP_379984995.1">
    <property type="nucleotide sequence ID" value="NZ_JADIKD010000006.1"/>
</dbReference>
<evidence type="ECO:0000256" key="1">
    <source>
        <dbReference type="SAM" id="SignalP"/>
    </source>
</evidence>
<accession>A0ABW8K0B4</accession>
<dbReference type="InterPro" id="IPR002816">
    <property type="entry name" value="TraB/PrgY/GumN_fam"/>
</dbReference>
<feature type="signal peptide" evidence="1">
    <location>
        <begin position="1"/>
        <end position="24"/>
    </location>
</feature>